<reference evidence="9" key="1">
    <citation type="submission" date="2019-08" db="EMBL/GenBank/DDBJ databases">
        <title>The improved chromosome-level genome for the pearl oyster Pinctada fucata martensii using PacBio sequencing and Hi-C.</title>
        <authorList>
            <person name="Zheng Z."/>
        </authorList>
    </citation>
    <scope>NUCLEOTIDE SEQUENCE</scope>
    <source>
        <strain evidence="9">ZZ-2019</strain>
        <tissue evidence="9">Adductor muscle</tissue>
    </source>
</reference>
<sequence>MDVPEVNQSWVEGWETGDIGFHRSGVHPVLKKHYEWLLAGRSPSKVFVPLCGKSVDMKWLYDQGHEIVGIEGAETAVQQFFDESKILFKISSIEDGLLKLYQSEDGRIRLYVGNYYNMPSTGESNFPAIWDRGSLEAIDIKEREKYVDVMTSLMSPGSRCLAEVVNRDDNRGPPFFITEEGMSNLFKGYSVKYLDKEEPVKGMPSFLKGFFLYSIERKE</sequence>
<dbReference type="InterPro" id="IPR029063">
    <property type="entry name" value="SAM-dependent_MTases_sf"/>
</dbReference>
<dbReference type="GO" id="GO:0005737">
    <property type="term" value="C:cytoplasm"/>
    <property type="evidence" value="ECO:0007669"/>
    <property type="project" value="UniProtKB-SubCell"/>
</dbReference>
<comment type="catalytic activity">
    <reaction evidence="1">
        <text>S-adenosyl-L-methionine + a thiopurine = S-adenosyl-L-homocysteine + a thiopurine S-methylether.</text>
        <dbReference type="EC" id="2.1.1.67"/>
    </reaction>
</comment>
<dbReference type="PROSITE" id="PS51585">
    <property type="entry name" value="SAM_MT_TPMT"/>
    <property type="match status" value="1"/>
</dbReference>
<dbReference type="GO" id="GO:0032259">
    <property type="term" value="P:methylation"/>
    <property type="evidence" value="ECO:0007669"/>
    <property type="project" value="UniProtKB-KW"/>
</dbReference>
<evidence type="ECO:0000256" key="2">
    <source>
        <dbReference type="ARBA" id="ARBA00004496"/>
    </source>
</evidence>
<evidence type="ECO:0000313" key="10">
    <source>
        <dbReference type="Proteomes" id="UP001186944"/>
    </source>
</evidence>
<dbReference type="Gene3D" id="3.40.50.150">
    <property type="entry name" value="Vaccinia Virus protein VP39"/>
    <property type="match status" value="1"/>
</dbReference>
<name>A0AA89C7E0_PINIB</name>
<keyword evidence="8" id="KW-0949">S-adenosyl-L-methionine</keyword>
<evidence type="ECO:0000256" key="7">
    <source>
        <dbReference type="ARBA" id="ARBA00022679"/>
    </source>
</evidence>
<keyword evidence="10" id="KW-1185">Reference proteome</keyword>
<evidence type="ECO:0000256" key="8">
    <source>
        <dbReference type="ARBA" id="ARBA00022691"/>
    </source>
</evidence>
<evidence type="ECO:0000256" key="6">
    <source>
        <dbReference type="ARBA" id="ARBA00022603"/>
    </source>
</evidence>
<dbReference type="EMBL" id="VSWD01000005">
    <property type="protein sequence ID" value="KAK3103889.1"/>
    <property type="molecule type" value="Genomic_DNA"/>
</dbReference>
<dbReference type="GO" id="GO:0008119">
    <property type="term" value="F:thiopurine S-methyltransferase activity"/>
    <property type="evidence" value="ECO:0007669"/>
    <property type="project" value="UniProtKB-EC"/>
</dbReference>
<comment type="similarity">
    <text evidence="3">Belongs to the class I-like SAM-binding methyltransferase superfamily. TPMT family.</text>
</comment>
<keyword evidence="7" id="KW-0808">Transferase</keyword>
<evidence type="ECO:0000256" key="3">
    <source>
        <dbReference type="ARBA" id="ARBA00008145"/>
    </source>
</evidence>
<accession>A0AA89C7E0</accession>
<evidence type="ECO:0000256" key="5">
    <source>
        <dbReference type="ARBA" id="ARBA00022490"/>
    </source>
</evidence>
<gene>
    <name evidence="9" type="ORF">FSP39_022666</name>
</gene>
<dbReference type="SUPFAM" id="SSF53335">
    <property type="entry name" value="S-adenosyl-L-methionine-dependent methyltransferases"/>
    <property type="match status" value="1"/>
</dbReference>
<comment type="caution">
    <text evidence="9">The sequence shown here is derived from an EMBL/GenBank/DDBJ whole genome shotgun (WGS) entry which is preliminary data.</text>
</comment>
<dbReference type="PIRSF" id="PIRSF023956">
    <property type="entry name" value="Thiopurine_S-methyltransferase"/>
    <property type="match status" value="1"/>
</dbReference>
<evidence type="ECO:0000256" key="1">
    <source>
        <dbReference type="ARBA" id="ARBA00000903"/>
    </source>
</evidence>
<dbReference type="EC" id="2.1.1.67" evidence="4"/>
<dbReference type="InterPro" id="IPR025835">
    <property type="entry name" value="Thiopurine_S-MeTrfase"/>
</dbReference>
<dbReference type="AlphaFoldDB" id="A0AA89C7E0"/>
<keyword evidence="6" id="KW-0489">Methyltransferase</keyword>
<evidence type="ECO:0000256" key="4">
    <source>
        <dbReference type="ARBA" id="ARBA00011905"/>
    </source>
</evidence>
<proteinExistence type="inferred from homology"/>
<protein>
    <recommendedName>
        <fullName evidence="4">thiopurine S-methyltransferase</fullName>
        <ecNumber evidence="4">2.1.1.67</ecNumber>
    </recommendedName>
</protein>
<dbReference type="PANTHER" id="PTHR10259:SF11">
    <property type="entry name" value="THIOPURINE S-METHYLTRANSFERASE"/>
    <property type="match status" value="1"/>
</dbReference>
<dbReference type="InterPro" id="IPR008854">
    <property type="entry name" value="TPMT"/>
</dbReference>
<comment type="subcellular location">
    <subcellularLocation>
        <location evidence="2">Cytoplasm</location>
    </subcellularLocation>
</comment>
<dbReference type="PANTHER" id="PTHR10259">
    <property type="entry name" value="THIOPURINE S-METHYLTRANSFERASE"/>
    <property type="match status" value="1"/>
</dbReference>
<organism evidence="9 10">
    <name type="scientific">Pinctada imbricata</name>
    <name type="common">Atlantic pearl-oyster</name>
    <name type="synonym">Pinctada martensii</name>
    <dbReference type="NCBI Taxonomy" id="66713"/>
    <lineage>
        <taxon>Eukaryota</taxon>
        <taxon>Metazoa</taxon>
        <taxon>Spiralia</taxon>
        <taxon>Lophotrochozoa</taxon>
        <taxon>Mollusca</taxon>
        <taxon>Bivalvia</taxon>
        <taxon>Autobranchia</taxon>
        <taxon>Pteriomorphia</taxon>
        <taxon>Pterioida</taxon>
        <taxon>Pterioidea</taxon>
        <taxon>Pteriidae</taxon>
        <taxon>Pinctada</taxon>
    </lineage>
</organism>
<keyword evidence="5" id="KW-0963">Cytoplasm</keyword>
<dbReference type="FunFam" id="3.40.50.150:FF:000101">
    <property type="entry name" value="Thiopurine S-methyltransferase"/>
    <property type="match status" value="1"/>
</dbReference>
<dbReference type="Pfam" id="PF05724">
    <property type="entry name" value="TPMT"/>
    <property type="match status" value="1"/>
</dbReference>
<dbReference type="Proteomes" id="UP001186944">
    <property type="component" value="Unassembled WGS sequence"/>
</dbReference>
<evidence type="ECO:0000313" key="9">
    <source>
        <dbReference type="EMBL" id="KAK3103889.1"/>
    </source>
</evidence>